<evidence type="ECO:0000313" key="12">
    <source>
        <dbReference type="Proteomes" id="UP000663722"/>
    </source>
</evidence>
<feature type="binding site" evidence="10">
    <location>
        <position position="220"/>
    </location>
    <ligand>
        <name>Mn(2+)</name>
        <dbReference type="ChEBI" id="CHEBI:29035"/>
    </ligand>
</feature>
<dbReference type="Pfam" id="PF01867">
    <property type="entry name" value="Cas_Cas1"/>
    <property type="match status" value="1"/>
</dbReference>
<evidence type="ECO:0000256" key="10">
    <source>
        <dbReference type="HAMAP-Rule" id="MF_01470"/>
    </source>
</evidence>
<dbReference type="PANTHER" id="PTHR34353:SF2">
    <property type="entry name" value="CRISPR-ASSOCIATED ENDONUCLEASE CAS1 1"/>
    <property type="match status" value="1"/>
</dbReference>
<proteinExistence type="inferred from homology"/>
<dbReference type="PANTHER" id="PTHR34353">
    <property type="entry name" value="CRISPR-ASSOCIATED ENDONUCLEASE CAS1 1"/>
    <property type="match status" value="1"/>
</dbReference>
<keyword evidence="12" id="KW-1185">Reference proteome</keyword>
<dbReference type="GO" id="GO:0043571">
    <property type="term" value="P:maintenance of CRISPR repeat elements"/>
    <property type="evidence" value="ECO:0007669"/>
    <property type="project" value="UniProtKB-UniRule"/>
</dbReference>
<dbReference type="RefSeq" id="WP_207678633.1">
    <property type="nucleotide sequence ID" value="NZ_CP061800.1"/>
</dbReference>
<organism evidence="11 12">
    <name type="scientific">Desulfonema magnum</name>
    <dbReference type="NCBI Taxonomy" id="45655"/>
    <lineage>
        <taxon>Bacteria</taxon>
        <taxon>Pseudomonadati</taxon>
        <taxon>Thermodesulfobacteriota</taxon>
        <taxon>Desulfobacteria</taxon>
        <taxon>Desulfobacterales</taxon>
        <taxon>Desulfococcaceae</taxon>
        <taxon>Desulfonema</taxon>
    </lineage>
</organism>
<accession>A0A975GRX0</accession>
<evidence type="ECO:0000256" key="7">
    <source>
        <dbReference type="ARBA" id="ARBA00023125"/>
    </source>
</evidence>
<name>A0A975GRX0_9BACT</name>
<dbReference type="InterPro" id="IPR042211">
    <property type="entry name" value="CRISPR-assoc_Cas1_N"/>
</dbReference>
<feature type="binding site" evidence="10">
    <location>
        <position position="235"/>
    </location>
    <ligand>
        <name>Mn(2+)</name>
        <dbReference type="ChEBI" id="CHEBI:29035"/>
    </ligand>
</feature>
<dbReference type="HAMAP" id="MF_01470">
    <property type="entry name" value="Cas1"/>
    <property type="match status" value="1"/>
</dbReference>
<evidence type="ECO:0000256" key="6">
    <source>
        <dbReference type="ARBA" id="ARBA00023118"/>
    </source>
</evidence>
<keyword evidence="4 10" id="KW-0378">Hydrolase</keyword>
<dbReference type="GO" id="GO:0051607">
    <property type="term" value="P:defense response to virus"/>
    <property type="evidence" value="ECO:0007669"/>
    <property type="project" value="UniProtKB-UniRule"/>
</dbReference>
<reference evidence="11" key="1">
    <citation type="journal article" date="2021" name="Microb. Physiol.">
        <title>Proteogenomic Insights into the Physiology of Marine, Sulfate-Reducing, Filamentous Desulfonema limicola and Desulfonema magnum.</title>
        <authorList>
            <person name="Schnaars V."/>
            <person name="Wohlbrand L."/>
            <person name="Scheve S."/>
            <person name="Hinrichs C."/>
            <person name="Reinhardt R."/>
            <person name="Rabus R."/>
        </authorList>
    </citation>
    <scope>NUCLEOTIDE SEQUENCE</scope>
    <source>
        <strain evidence="11">4be13</strain>
    </source>
</reference>
<feature type="binding site" evidence="10">
    <location>
        <position position="155"/>
    </location>
    <ligand>
        <name>Mn(2+)</name>
        <dbReference type="ChEBI" id="CHEBI:29035"/>
    </ligand>
</feature>
<comment type="cofactor">
    <cofactor evidence="10">
        <name>Mg(2+)</name>
        <dbReference type="ChEBI" id="CHEBI:18420"/>
    </cofactor>
    <cofactor evidence="10">
        <name>Mn(2+)</name>
        <dbReference type="ChEBI" id="CHEBI:29035"/>
    </cofactor>
</comment>
<dbReference type="EMBL" id="CP061800">
    <property type="protein sequence ID" value="QTA90418.1"/>
    <property type="molecule type" value="Genomic_DNA"/>
</dbReference>
<dbReference type="InterPro" id="IPR050646">
    <property type="entry name" value="Cas1"/>
</dbReference>
<comment type="subunit">
    <text evidence="9 10">Homodimer, forms a heterotetramer with a Cas2 homodimer.</text>
</comment>
<dbReference type="GO" id="GO:0004519">
    <property type="term" value="F:endonuclease activity"/>
    <property type="evidence" value="ECO:0007669"/>
    <property type="project" value="UniProtKB-UniRule"/>
</dbReference>
<dbReference type="AlphaFoldDB" id="A0A975GRX0"/>
<dbReference type="InterPro" id="IPR042206">
    <property type="entry name" value="CRISPR-assoc_Cas1_C"/>
</dbReference>
<evidence type="ECO:0000256" key="4">
    <source>
        <dbReference type="ARBA" id="ARBA00022801"/>
    </source>
</evidence>
<evidence type="ECO:0000313" key="11">
    <source>
        <dbReference type="EMBL" id="QTA90418.1"/>
    </source>
</evidence>
<keyword evidence="2 10" id="KW-0479">Metal-binding</keyword>
<dbReference type="Gene3D" id="3.100.10.20">
    <property type="entry name" value="CRISPR-associated endonuclease Cas1, N-terminal domain"/>
    <property type="match status" value="1"/>
</dbReference>
<evidence type="ECO:0000256" key="5">
    <source>
        <dbReference type="ARBA" id="ARBA00022842"/>
    </source>
</evidence>
<dbReference type="GO" id="GO:0016787">
    <property type="term" value="F:hydrolase activity"/>
    <property type="evidence" value="ECO:0007669"/>
    <property type="project" value="UniProtKB-KW"/>
</dbReference>
<dbReference type="KEGG" id="dmm:dnm_064790"/>
<protein>
    <recommendedName>
        <fullName evidence="10">CRISPR-associated endonuclease Cas1</fullName>
        <ecNumber evidence="10">3.1.-.-</ecNumber>
    </recommendedName>
</protein>
<dbReference type="Proteomes" id="UP000663722">
    <property type="component" value="Chromosome"/>
</dbReference>
<comment type="similarity">
    <text evidence="10">Belongs to the CRISPR-associated endonuclease Cas1 family.</text>
</comment>
<dbReference type="GO" id="GO:0046872">
    <property type="term" value="F:metal ion binding"/>
    <property type="evidence" value="ECO:0007669"/>
    <property type="project" value="UniProtKB-UniRule"/>
</dbReference>
<evidence type="ECO:0000256" key="1">
    <source>
        <dbReference type="ARBA" id="ARBA00022722"/>
    </source>
</evidence>
<keyword evidence="1 10" id="KW-0540">Nuclease</keyword>
<evidence type="ECO:0000256" key="3">
    <source>
        <dbReference type="ARBA" id="ARBA00022759"/>
    </source>
</evidence>
<comment type="function">
    <text evidence="10">CRISPR (clustered regularly interspaced short palindromic repeat), is an adaptive immune system that provides protection against mobile genetic elements (viruses, transposable elements and conjugative plasmids). CRISPR clusters contain spacers, sequences complementary to antecedent mobile elements, and target invading nucleic acids. CRISPR clusters are transcribed and processed into CRISPR RNA (crRNA). Acts as a dsDNA endonuclease. Involved in the integration of spacer DNA into the CRISPR cassette.</text>
</comment>
<keyword evidence="6 10" id="KW-0051">Antiviral defense</keyword>
<dbReference type="CDD" id="cd09634">
    <property type="entry name" value="Cas1_I-II-III"/>
    <property type="match status" value="1"/>
</dbReference>
<keyword evidence="5 10" id="KW-0460">Magnesium</keyword>
<sequence>MSELTVILDQKDMVVTLDSDTVRVDRPGCQLQRIPINMISRLIVKGNPMVSCGVWRALAEKNIPVTLLPLRGKGSAAYVGSGLSMSVEKRTAQHKAIHEEKTVLAISRWLLSLKLKGQESVLEKLSDNSDVSEPVRKYRADIQKADNRNSLMGYEGSAASHYFKMISTLIPGEWKFKGRNRRPPKDPVNALLSLSYTIAGGEVSRAIQDTGLDPAAGFLHISQNGRESLMLDVLEPLRPKTDWFVFQLLGKNVSPKDFTTGKKDGCFLNKKGRKAYYAAWSAWQEADENDNSLKKFAKEIINEMVRYF</sequence>
<keyword evidence="7 10" id="KW-0238">DNA-binding</keyword>
<dbReference type="GO" id="GO:0003677">
    <property type="term" value="F:DNA binding"/>
    <property type="evidence" value="ECO:0007669"/>
    <property type="project" value="UniProtKB-KW"/>
</dbReference>
<evidence type="ECO:0000256" key="2">
    <source>
        <dbReference type="ARBA" id="ARBA00022723"/>
    </source>
</evidence>
<evidence type="ECO:0000256" key="9">
    <source>
        <dbReference type="ARBA" id="ARBA00038592"/>
    </source>
</evidence>
<dbReference type="Gene3D" id="1.20.120.920">
    <property type="entry name" value="CRISPR-associated endonuclease Cas1, C-terminal domain"/>
    <property type="match status" value="1"/>
</dbReference>
<dbReference type="EC" id="3.1.-.-" evidence="10"/>
<gene>
    <name evidence="11" type="primary">cas1-2</name>
    <name evidence="10" type="synonym">cas1</name>
    <name evidence="11" type="ORF">dnm_064790</name>
</gene>
<evidence type="ECO:0000256" key="8">
    <source>
        <dbReference type="ARBA" id="ARBA00023211"/>
    </source>
</evidence>
<keyword evidence="8 10" id="KW-0464">Manganese</keyword>
<dbReference type="InterPro" id="IPR002729">
    <property type="entry name" value="CRISPR-assoc_Cas1"/>
</dbReference>
<keyword evidence="3 10" id="KW-0255">Endonuclease</keyword>
<dbReference type="NCBIfam" id="TIGR00287">
    <property type="entry name" value="cas1"/>
    <property type="match status" value="1"/>
</dbReference>